<feature type="compositionally biased region" description="Acidic residues" evidence="1">
    <location>
        <begin position="139"/>
        <end position="150"/>
    </location>
</feature>
<dbReference type="HOGENOM" id="CLU_1447659_0_0_1"/>
<organism evidence="2 3">
    <name type="scientific">Endocarpon pusillum (strain Z07020 / HMAS-L-300199)</name>
    <name type="common">Lichen-forming fungus</name>
    <dbReference type="NCBI Taxonomy" id="1263415"/>
    <lineage>
        <taxon>Eukaryota</taxon>
        <taxon>Fungi</taxon>
        <taxon>Dikarya</taxon>
        <taxon>Ascomycota</taxon>
        <taxon>Pezizomycotina</taxon>
        <taxon>Eurotiomycetes</taxon>
        <taxon>Chaetothyriomycetidae</taxon>
        <taxon>Verrucariales</taxon>
        <taxon>Verrucariaceae</taxon>
        <taxon>Endocarpon</taxon>
    </lineage>
</organism>
<dbReference type="OrthoDB" id="4151130at2759"/>
<evidence type="ECO:0000313" key="3">
    <source>
        <dbReference type="Proteomes" id="UP000019373"/>
    </source>
</evidence>
<keyword evidence="3" id="KW-1185">Reference proteome</keyword>
<feature type="compositionally biased region" description="Basic residues" evidence="1">
    <location>
        <begin position="113"/>
        <end position="122"/>
    </location>
</feature>
<protein>
    <submittedName>
        <fullName evidence="2">Uncharacterized protein</fullName>
    </submittedName>
</protein>
<sequence>MPPKSTDAAVAAATKDTNFLATCFMNMKTKPVVDNAAVAAQLSMSVGGVANKLRPIIKAMEDAGALWTTDQPPTANRARGGGAKATTKKVETEAKKDDGTENEDATAPVTPKPKARSPKKTPAKTPSSSAKRGRKGGDSDIDGEGPVEEESITRKKAKVAPGPITEEVEIKENIKKEADGSSAEYGE</sequence>
<feature type="region of interest" description="Disordered" evidence="1">
    <location>
        <begin position="67"/>
        <end position="187"/>
    </location>
</feature>
<accession>U1HZE4</accession>
<evidence type="ECO:0000313" key="2">
    <source>
        <dbReference type="EMBL" id="ERF76280.1"/>
    </source>
</evidence>
<dbReference type="EMBL" id="KE720769">
    <property type="protein sequence ID" value="ERF76280.1"/>
    <property type="molecule type" value="Genomic_DNA"/>
</dbReference>
<feature type="compositionally biased region" description="Basic and acidic residues" evidence="1">
    <location>
        <begin position="168"/>
        <end position="179"/>
    </location>
</feature>
<proteinExistence type="predicted"/>
<dbReference type="GeneID" id="19239170"/>
<dbReference type="eggNOG" id="ENOG502T3RS">
    <property type="taxonomic scope" value="Eukaryota"/>
</dbReference>
<dbReference type="OMA" id="AWANKDG"/>
<evidence type="ECO:0000256" key="1">
    <source>
        <dbReference type="SAM" id="MobiDB-lite"/>
    </source>
</evidence>
<dbReference type="Proteomes" id="UP000019373">
    <property type="component" value="Unassembled WGS sequence"/>
</dbReference>
<name>U1HZE4_ENDPU</name>
<dbReference type="AlphaFoldDB" id="U1HZE4"/>
<dbReference type="RefSeq" id="XP_007786321.1">
    <property type="nucleotide sequence ID" value="XM_007788131.1"/>
</dbReference>
<reference evidence="3" key="1">
    <citation type="journal article" date="2014" name="BMC Genomics">
        <title>Genome characteristics reveal the impact of lichenization on lichen-forming fungus Endocarpon pusillum Hedwig (Verrucariales, Ascomycota).</title>
        <authorList>
            <person name="Wang Y.-Y."/>
            <person name="Liu B."/>
            <person name="Zhang X.-Y."/>
            <person name="Zhou Q.-M."/>
            <person name="Zhang T."/>
            <person name="Li H."/>
            <person name="Yu Y.-F."/>
            <person name="Zhang X.-L."/>
            <person name="Hao X.-Y."/>
            <person name="Wang M."/>
            <person name="Wang L."/>
            <person name="Wei J.-C."/>
        </authorList>
    </citation>
    <scope>NUCLEOTIDE SEQUENCE [LARGE SCALE GENOMIC DNA]</scope>
    <source>
        <strain evidence="3">Z07020 / HMAS-L-300199</strain>
    </source>
</reference>
<gene>
    <name evidence="2" type="ORF">EPUS_04137</name>
</gene>
<feature type="compositionally biased region" description="Basic and acidic residues" evidence="1">
    <location>
        <begin position="88"/>
        <end position="99"/>
    </location>
</feature>